<protein>
    <submittedName>
        <fullName evidence="8">DNA-binding response regulator</fullName>
    </submittedName>
</protein>
<dbReference type="Pfam" id="PF00196">
    <property type="entry name" value="GerE"/>
    <property type="match status" value="1"/>
</dbReference>
<evidence type="ECO:0000256" key="1">
    <source>
        <dbReference type="ARBA" id="ARBA00022553"/>
    </source>
</evidence>
<accession>A0A2K2UB54</accession>
<feature type="domain" description="Response regulatory" evidence="7">
    <location>
        <begin position="18"/>
        <end position="134"/>
    </location>
</feature>
<dbReference type="GO" id="GO:0006355">
    <property type="term" value="P:regulation of DNA-templated transcription"/>
    <property type="evidence" value="ECO:0007669"/>
    <property type="project" value="InterPro"/>
</dbReference>
<proteinExistence type="predicted"/>
<organism evidence="8 9">
    <name type="scientific">Enteroscipio rubneri</name>
    <dbReference type="NCBI Taxonomy" id="2070686"/>
    <lineage>
        <taxon>Bacteria</taxon>
        <taxon>Bacillati</taxon>
        <taxon>Actinomycetota</taxon>
        <taxon>Coriobacteriia</taxon>
        <taxon>Eggerthellales</taxon>
        <taxon>Eggerthellaceae</taxon>
        <taxon>Enteroscipio</taxon>
    </lineage>
</organism>
<evidence type="ECO:0000256" key="5">
    <source>
        <dbReference type="PROSITE-ProRule" id="PRU00169"/>
    </source>
</evidence>
<dbReference type="Gene3D" id="3.40.50.2300">
    <property type="match status" value="1"/>
</dbReference>
<feature type="modified residue" description="4-aspartylphosphate" evidence="5">
    <location>
        <position position="69"/>
    </location>
</feature>
<dbReference type="PANTHER" id="PTHR43214">
    <property type="entry name" value="TWO-COMPONENT RESPONSE REGULATOR"/>
    <property type="match status" value="1"/>
</dbReference>
<dbReference type="PANTHER" id="PTHR43214:SF24">
    <property type="entry name" value="TRANSCRIPTIONAL REGULATORY PROTEIN NARL-RELATED"/>
    <property type="match status" value="1"/>
</dbReference>
<keyword evidence="4" id="KW-0804">Transcription</keyword>
<dbReference type="SMART" id="SM00421">
    <property type="entry name" value="HTH_LUXR"/>
    <property type="match status" value="1"/>
</dbReference>
<dbReference type="EMBL" id="PPEK01000007">
    <property type="protein sequence ID" value="PNV67543.1"/>
    <property type="molecule type" value="Genomic_DNA"/>
</dbReference>
<dbReference type="SUPFAM" id="SSF46894">
    <property type="entry name" value="C-terminal effector domain of the bipartite response regulators"/>
    <property type="match status" value="1"/>
</dbReference>
<dbReference type="PROSITE" id="PS00622">
    <property type="entry name" value="HTH_LUXR_1"/>
    <property type="match status" value="1"/>
</dbReference>
<dbReference type="InterPro" id="IPR011006">
    <property type="entry name" value="CheY-like_superfamily"/>
</dbReference>
<evidence type="ECO:0000259" key="6">
    <source>
        <dbReference type="PROSITE" id="PS50043"/>
    </source>
</evidence>
<keyword evidence="2" id="KW-0805">Transcription regulation</keyword>
<dbReference type="InterPro" id="IPR001789">
    <property type="entry name" value="Sig_transdc_resp-reg_receiver"/>
</dbReference>
<dbReference type="CDD" id="cd17535">
    <property type="entry name" value="REC_NarL-like"/>
    <property type="match status" value="1"/>
</dbReference>
<dbReference type="PROSITE" id="PS50110">
    <property type="entry name" value="RESPONSE_REGULATORY"/>
    <property type="match status" value="1"/>
</dbReference>
<keyword evidence="9" id="KW-1185">Reference proteome</keyword>
<evidence type="ECO:0000256" key="4">
    <source>
        <dbReference type="ARBA" id="ARBA00023163"/>
    </source>
</evidence>
<dbReference type="Proteomes" id="UP000236197">
    <property type="component" value="Unassembled WGS sequence"/>
</dbReference>
<gene>
    <name evidence="8" type="ORF">C2L71_06930</name>
</gene>
<evidence type="ECO:0000313" key="9">
    <source>
        <dbReference type="Proteomes" id="UP000236197"/>
    </source>
</evidence>
<dbReference type="CDD" id="cd06170">
    <property type="entry name" value="LuxR_C_like"/>
    <property type="match status" value="1"/>
</dbReference>
<evidence type="ECO:0000256" key="2">
    <source>
        <dbReference type="ARBA" id="ARBA00023015"/>
    </source>
</evidence>
<name>A0A2K2UB54_9ACTN</name>
<dbReference type="PROSITE" id="PS50043">
    <property type="entry name" value="HTH_LUXR_2"/>
    <property type="match status" value="1"/>
</dbReference>
<dbReference type="InterPro" id="IPR058245">
    <property type="entry name" value="NreC/VraR/RcsB-like_REC"/>
</dbReference>
<dbReference type="GO" id="GO:0003677">
    <property type="term" value="F:DNA binding"/>
    <property type="evidence" value="ECO:0007669"/>
    <property type="project" value="UniProtKB-KW"/>
</dbReference>
<dbReference type="AlphaFoldDB" id="A0A2K2UB54"/>
<dbReference type="Pfam" id="PF00072">
    <property type="entry name" value="Response_reg"/>
    <property type="match status" value="1"/>
</dbReference>
<comment type="caution">
    <text evidence="8">The sequence shown here is derived from an EMBL/GenBank/DDBJ whole genome shotgun (WGS) entry which is preliminary data.</text>
</comment>
<dbReference type="InterPro" id="IPR000792">
    <property type="entry name" value="Tscrpt_reg_LuxR_C"/>
</dbReference>
<keyword evidence="3 8" id="KW-0238">DNA-binding</keyword>
<dbReference type="SMART" id="SM00448">
    <property type="entry name" value="REC"/>
    <property type="match status" value="1"/>
</dbReference>
<keyword evidence="1 5" id="KW-0597">Phosphoprotein</keyword>
<reference evidence="9" key="1">
    <citation type="submission" date="2018-01" db="EMBL/GenBank/DDBJ databases">
        <title>Rubneribacter badeniensis gen. nov., sp. nov., and Colonibacter rubneri, gen. nov., sp. nov., WGS of new members of the Eggerthellaceae.</title>
        <authorList>
            <person name="Danylec N."/>
            <person name="Stoll D.A."/>
            <person name="Doetsch A."/>
            <person name="Kulling S.E."/>
            <person name="Huch M."/>
        </authorList>
    </citation>
    <scope>NUCLEOTIDE SEQUENCE [LARGE SCALE GENOMIC DNA]</scope>
    <source>
        <strain evidence="9">ResAG-96</strain>
    </source>
</reference>
<dbReference type="RefSeq" id="WP_103265054.1">
    <property type="nucleotide sequence ID" value="NZ_CABMLE010000007.1"/>
</dbReference>
<dbReference type="SUPFAM" id="SSF52172">
    <property type="entry name" value="CheY-like"/>
    <property type="match status" value="1"/>
</dbReference>
<evidence type="ECO:0000313" key="8">
    <source>
        <dbReference type="EMBL" id="PNV67543.1"/>
    </source>
</evidence>
<evidence type="ECO:0000256" key="3">
    <source>
        <dbReference type="ARBA" id="ARBA00023125"/>
    </source>
</evidence>
<dbReference type="OrthoDB" id="9808843at2"/>
<dbReference type="PRINTS" id="PR00038">
    <property type="entry name" value="HTHLUXR"/>
</dbReference>
<dbReference type="InterPro" id="IPR016032">
    <property type="entry name" value="Sig_transdc_resp-reg_C-effctor"/>
</dbReference>
<dbReference type="InterPro" id="IPR039420">
    <property type="entry name" value="WalR-like"/>
</dbReference>
<evidence type="ECO:0000259" key="7">
    <source>
        <dbReference type="PROSITE" id="PS50110"/>
    </source>
</evidence>
<dbReference type="GO" id="GO:0000160">
    <property type="term" value="P:phosphorelay signal transduction system"/>
    <property type="evidence" value="ECO:0007669"/>
    <property type="project" value="InterPro"/>
</dbReference>
<sequence length="248" mass="26033">MSEEKAADPSAAQEGRIRVCIVDDDPFVTTSLATILAAEPDVAVAGEGCDGEAAVALFERERPDVLLMDIQMPGTDGLAAAERILAAHPEARIVFLTTFSDDEYIVRALRLGAKGYLIKQEVATIAPALRSVTCGQSVLGGEVLGRVEALVQGGGPRLSGAARLAPAGVAAGSPAQSAEQAHAAAALELLSEREHAIVEQVAEGLDNKEIAAALYISEGTVRNHISAILQKLQLKNRTQLAIAYYRAR</sequence>
<feature type="domain" description="HTH luxR-type" evidence="6">
    <location>
        <begin position="183"/>
        <end position="248"/>
    </location>
</feature>